<dbReference type="OrthoDB" id="45930at2759"/>
<organism evidence="2 3">
    <name type="scientific">Mycena indigotica</name>
    <dbReference type="NCBI Taxonomy" id="2126181"/>
    <lineage>
        <taxon>Eukaryota</taxon>
        <taxon>Fungi</taxon>
        <taxon>Dikarya</taxon>
        <taxon>Basidiomycota</taxon>
        <taxon>Agaricomycotina</taxon>
        <taxon>Agaricomycetes</taxon>
        <taxon>Agaricomycetidae</taxon>
        <taxon>Agaricales</taxon>
        <taxon>Marasmiineae</taxon>
        <taxon>Mycenaceae</taxon>
        <taxon>Mycena</taxon>
    </lineage>
</organism>
<dbReference type="Pfam" id="PF04882">
    <property type="entry name" value="Peroxin-3"/>
    <property type="match status" value="1"/>
</dbReference>
<keyword evidence="3" id="KW-1185">Reference proteome</keyword>
<feature type="compositionally biased region" description="Low complexity" evidence="1">
    <location>
        <begin position="95"/>
        <end position="108"/>
    </location>
</feature>
<dbReference type="GO" id="GO:0030674">
    <property type="term" value="F:protein-macromolecule adaptor activity"/>
    <property type="evidence" value="ECO:0007669"/>
    <property type="project" value="TreeGrafter"/>
</dbReference>
<evidence type="ECO:0000256" key="1">
    <source>
        <dbReference type="SAM" id="MobiDB-lite"/>
    </source>
</evidence>
<proteinExistence type="predicted"/>
<dbReference type="PANTHER" id="PTHR28080">
    <property type="entry name" value="PEROXISOMAL BIOGENESIS FACTOR 3"/>
    <property type="match status" value="1"/>
</dbReference>
<dbReference type="AlphaFoldDB" id="A0A8H6TFS0"/>
<feature type="region of interest" description="Disordered" evidence="1">
    <location>
        <begin position="95"/>
        <end position="135"/>
    </location>
</feature>
<evidence type="ECO:0000313" key="2">
    <source>
        <dbReference type="EMBL" id="KAF7315851.1"/>
    </source>
</evidence>
<dbReference type="Proteomes" id="UP000636479">
    <property type="component" value="Unassembled WGS sequence"/>
</dbReference>
<sequence length="527" mass="58398">MFDALRSRINVPKAVGFVGAAYFVRNYISDRLEDVKEQMDQERVARENLKRRFFQTQSDISYTVLMLLPALSEQILREMDVDSITQELQAHSKARLTASTSSSLANSLEMPNPTRPESRSESETSYTGSMSTTSWVETSQIGESREMILGESVAPLQLSDSLLTTTSTDTDSSSNVSFQGSAVDSASGSESSRPTKAELWNELKMLTFTRTLTTMYTTTLLSLLTVIQLTLLARNRYVRSVVELEKQQRLQHSFMPDLSMIIGLVGGMESLMGAIPGMEEEGDHAAGFKLPTEDNEEEDEIASAKYLTLTWWILHVGWKDVGERVRRGVEEVFSGVSLKTKLSPSDLHRLMYDVRRRVEHEVTFEGTERKANFHTTLLPQTPETTQHVLTQGGYSSRLLSATFSPGQPDPFTALLNETRDLVSSSDFAFVFEACLDHATDVLLTSVENAVFAPSADTVAPGEEVRIRLAGLLPGLARWSDLALNGVPNELVDNILGVRQVSALSAIRAEDPSASKTPRKRWPPAFAN</sequence>
<dbReference type="InterPro" id="IPR006966">
    <property type="entry name" value="Peroxin-3"/>
</dbReference>
<feature type="compositionally biased region" description="Polar residues" evidence="1">
    <location>
        <begin position="126"/>
        <end position="135"/>
    </location>
</feature>
<accession>A0A8H6TFS0</accession>
<dbReference type="GO" id="GO:0005778">
    <property type="term" value="C:peroxisomal membrane"/>
    <property type="evidence" value="ECO:0007669"/>
    <property type="project" value="InterPro"/>
</dbReference>
<protein>
    <recommendedName>
        <fullName evidence="4">Peroxin-3</fullName>
    </recommendedName>
</protein>
<name>A0A8H6TFS0_9AGAR</name>
<dbReference type="GeneID" id="59340480"/>
<evidence type="ECO:0008006" key="4">
    <source>
        <dbReference type="Google" id="ProtNLM"/>
    </source>
</evidence>
<dbReference type="PANTHER" id="PTHR28080:SF1">
    <property type="entry name" value="PEROXISOMAL BIOGENESIS FACTOR 3"/>
    <property type="match status" value="1"/>
</dbReference>
<feature type="region of interest" description="Disordered" evidence="1">
    <location>
        <begin position="164"/>
        <end position="195"/>
    </location>
</feature>
<dbReference type="RefSeq" id="XP_037225874.1">
    <property type="nucleotide sequence ID" value="XM_037357964.1"/>
</dbReference>
<feature type="compositionally biased region" description="Low complexity" evidence="1">
    <location>
        <begin position="164"/>
        <end position="192"/>
    </location>
</feature>
<comment type="caution">
    <text evidence="2">The sequence shown here is derived from an EMBL/GenBank/DDBJ whole genome shotgun (WGS) entry which is preliminary data.</text>
</comment>
<dbReference type="GO" id="GO:0045046">
    <property type="term" value="P:protein import into peroxisome membrane"/>
    <property type="evidence" value="ECO:0007669"/>
    <property type="project" value="TreeGrafter"/>
</dbReference>
<evidence type="ECO:0000313" key="3">
    <source>
        <dbReference type="Proteomes" id="UP000636479"/>
    </source>
</evidence>
<dbReference type="EMBL" id="JACAZF010000001">
    <property type="protein sequence ID" value="KAF7315851.1"/>
    <property type="molecule type" value="Genomic_DNA"/>
</dbReference>
<gene>
    <name evidence="2" type="ORF">MIND_00101600</name>
</gene>
<reference evidence="2" key="1">
    <citation type="submission" date="2020-05" db="EMBL/GenBank/DDBJ databases">
        <title>Mycena genomes resolve the evolution of fungal bioluminescence.</title>
        <authorList>
            <person name="Tsai I.J."/>
        </authorList>
    </citation>
    <scope>NUCLEOTIDE SEQUENCE</scope>
    <source>
        <strain evidence="2">171206Taipei</strain>
    </source>
</reference>